<dbReference type="EMBL" id="JAUSWL010000001">
    <property type="protein sequence ID" value="MDQ0541168.1"/>
    <property type="molecule type" value="Genomic_DNA"/>
</dbReference>
<comment type="function">
    <text evidence="8">Uptake of L-lactate across the membrane. Can also transport D-lactate and glycolate.</text>
</comment>
<feature type="transmembrane region" description="Helical" evidence="8">
    <location>
        <begin position="135"/>
        <end position="156"/>
    </location>
</feature>
<evidence type="ECO:0000256" key="3">
    <source>
        <dbReference type="ARBA" id="ARBA00022448"/>
    </source>
</evidence>
<keyword evidence="7 8" id="KW-0472">Membrane</keyword>
<feature type="transmembrane region" description="Helical" evidence="8">
    <location>
        <begin position="418"/>
        <end position="440"/>
    </location>
</feature>
<dbReference type="PANTHER" id="PTHR30003:SF0">
    <property type="entry name" value="GLYCOLATE PERMEASE GLCA-RELATED"/>
    <property type="match status" value="1"/>
</dbReference>
<dbReference type="Proteomes" id="UP001223420">
    <property type="component" value="Unassembled WGS sequence"/>
</dbReference>
<feature type="transmembrane region" description="Helical" evidence="8">
    <location>
        <begin position="377"/>
        <end position="397"/>
    </location>
</feature>
<evidence type="ECO:0000313" key="9">
    <source>
        <dbReference type="EMBL" id="MDQ0541168.1"/>
    </source>
</evidence>
<feature type="transmembrane region" description="Helical" evidence="8">
    <location>
        <begin position="68"/>
        <end position="91"/>
    </location>
</feature>
<gene>
    <name evidence="9" type="ORF">QO001_000076</name>
</gene>
<keyword evidence="5 8" id="KW-0812">Transmembrane</keyword>
<evidence type="ECO:0000256" key="7">
    <source>
        <dbReference type="ARBA" id="ARBA00023136"/>
    </source>
</evidence>
<evidence type="ECO:0000313" key="10">
    <source>
        <dbReference type="Proteomes" id="UP001223420"/>
    </source>
</evidence>
<evidence type="ECO:0000256" key="5">
    <source>
        <dbReference type="ARBA" id="ARBA00022692"/>
    </source>
</evidence>
<evidence type="ECO:0000256" key="4">
    <source>
        <dbReference type="ARBA" id="ARBA00022475"/>
    </source>
</evidence>
<dbReference type="GO" id="GO:0005886">
    <property type="term" value="C:plasma membrane"/>
    <property type="evidence" value="ECO:0007669"/>
    <property type="project" value="UniProtKB-SubCell"/>
</dbReference>
<dbReference type="NCBIfam" id="TIGR00795">
    <property type="entry name" value="lctP"/>
    <property type="match status" value="1"/>
</dbReference>
<evidence type="ECO:0000256" key="1">
    <source>
        <dbReference type="ARBA" id="ARBA00004651"/>
    </source>
</evidence>
<dbReference type="GO" id="GO:0015129">
    <property type="term" value="F:lactate transmembrane transporter activity"/>
    <property type="evidence" value="ECO:0007669"/>
    <property type="project" value="UniProtKB-UniRule"/>
</dbReference>
<keyword evidence="3 8" id="KW-0813">Transport</keyword>
<dbReference type="AlphaFoldDB" id="A0AAJ1WVI2"/>
<feature type="transmembrane region" description="Helical" evidence="8">
    <location>
        <begin position="15"/>
        <end position="34"/>
    </location>
</feature>
<dbReference type="RefSeq" id="WP_230365155.1">
    <property type="nucleotide sequence ID" value="NZ_JAJALK010000001.1"/>
</dbReference>
<keyword evidence="6 8" id="KW-1133">Transmembrane helix</keyword>
<comment type="similarity">
    <text evidence="2 8">Belongs to the lactate permease family.</text>
</comment>
<feature type="transmembrane region" description="Helical" evidence="8">
    <location>
        <begin position="112"/>
        <end position="129"/>
    </location>
</feature>
<feature type="transmembrane region" description="Helical" evidence="8">
    <location>
        <begin position="538"/>
        <end position="560"/>
    </location>
</feature>
<sequence>MQPWNQVYDPFGSPWLSTLAASVPVIALLAMIASGRVKAHIAAVIALGLALLVAIVGFGMPAGLASRAAILGMVTGFFPIGWIILNVIFLYRLTVEKGWFSVLQQSVAGITADRRLQLLLVAFAFGAFFEGAGGFGTPVAVTGAILIGLGFSPLAASGLSLIANTAPVAFGALGAPIQGLASVTGYPPEILGAMIGRQLPLFSLIVPFWLIWVFAGFRGMVRVWPPILVCAGSFAAAQFLISNYVNPWIVDIGASIASMLALVLFLKVWQPREIWTSPALRGHDPSLALAAPRPSPLGAGVPGTPPVHIGTRTASQRDILLAWLPWIILSVVVAIWGTGWFKGIVNPLFTWKYEVPGLHNAIMKVPPVVAKPVPEGAVFLFTYMSYTGTGVLIAAIISGLIMRFSPLRLVTAYIETIWALRFSLITIAAMLALGVLTRYAGVDATLGLAFAGTGILYPFFGTLLGWLGVALTGSDTASNVLFGGLQRITAEQLGLSGVLMAAANSSGGVMGKMIDAQSIVVASTATGYFGQEGTILRFVFWHSIALACLVGLFVMLQAYVPFFQDMVLAVPAAAPVAH</sequence>
<feature type="transmembrane region" description="Helical" evidence="8">
    <location>
        <begin position="224"/>
        <end position="241"/>
    </location>
</feature>
<evidence type="ECO:0000256" key="6">
    <source>
        <dbReference type="ARBA" id="ARBA00022989"/>
    </source>
</evidence>
<evidence type="ECO:0000256" key="8">
    <source>
        <dbReference type="RuleBase" id="RU365092"/>
    </source>
</evidence>
<feature type="transmembrane region" description="Helical" evidence="8">
    <location>
        <begin position="446"/>
        <end position="469"/>
    </location>
</feature>
<keyword evidence="4" id="KW-1003">Cell membrane</keyword>
<dbReference type="Pfam" id="PF02652">
    <property type="entry name" value="Lactate_perm"/>
    <property type="match status" value="1"/>
</dbReference>
<feature type="transmembrane region" description="Helical" evidence="8">
    <location>
        <begin position="41"/>
        <end position="62"/>
    </location>
</feature>
<feature type="transmembrane region" description="Helical" evidence="8">
    <location>
        <begin position="199"/>
        <end position="217"/>
    </location>
</feature>
<dbReference type="GO" id="GO:0015295">
    <property type="term" value="F:solute:proton symporter activity"/>
    <property type="evidence" value="ECO:0007669"/>
    <property type="project" value="TreeGrafter"/>
</dbReference>
<feature type="transmembrane region" description="Helical" evidence="8">
    <location>
        <begin position="168"/>
        <end position="187"/>
    </location>
</feature>
<feature type="transmembrane region" description="Helical" evidence="8">
    <location>
        <begin position="247"/>
        <end position="266"/>
    </location>
</feature>
<accession>A0AAJ1WVI2</accession>
<comment type="caution">
    <text evidence="9">The sequence shown here is derived from an EMBL/GenBank/DDBJ whole genome shotgun (WGS) entry which is preliminary data.</text>
</comment>
<comment type="subcellular location">
    <subcellularLocation>
        <location evidence="8">Cell inner membrane</location>
        <topology evidence="8">Multi-pass membrane protein</topology>
    </subcellularLocation>
    <subcellularLocation>
        <location evidence="1">Cell membrane</location>
        <topology evidence="1">Multi-pass membrane protein</topology>
    </subcellularLocation>
</comment>
<reference evidence="9" key="1">
    <citation type="submission" date="2023-07" db="EMBL/GenBank/DDBJ databases">
        <title>Genomic Encyclopedia of Type Strains, Phase IV (KMG-IV): sequencing the most valuable type-strain genomes for metagenomic binning, comparative biology and taxonomic classification.</title>
        <authorList>
            <person name="Goeker M."/>
        </authorList>
    </citation>
    <scope>NUCLEOTIDE SEQUENCE</scope>
    <source>
        <strain evidence="9">DSM 19569</strain>
    </source>
</reference>
<protein>
    <recommendedName>
        <fullName evidence="8">L-lactate permease</fullName>
    </recommendedName>
</protein>
<proteinExistence type="inferred from homology"/>
<dbReference type="PANTHER" id="PTHR30003">
    <property type="entry name" value="L-LACTATE PERMEASE"/>
    <property type="match status" value="1"/>
</dbReference>
<dbReference type="InterPro" id="IPR003804">
    <property type="entry name" value="Lactate_perm"/>
</dbReference>
<organism evidence="9 10">
    <name type="scientific">Methylobacterium brachiatum</name>
    <dbReference type="NCBI Taxonomy" id="269660"/>
    <lineage>
        <taxon>Bacteria</taxon>
        <taxon>Pseudomonadati</taxon>
        <taxon>Pseudomonadota</taxon>
        <taxon>Alphaproteobacteria</taxon>
        <taxon>Hyphomicrobiales</taxon>
        <taxon>Methylobacteriaceae</taxon>
        <taxon>Methylobacterium</taxon>
    </lineage>
</organism>
<name>A0AAJ1WVI2_9HYPH</name>
<keyword evidence="8" id="KW-0997">Cell inner membrane</keyword>
<feature type="transmembrane region" description="Helical" evidence="8">
    <location>
        <begin position="320"/>
        <end position="341"/>
    </location>
</feature>
<evidence type="ECO:0000256" key="2">
    <source>
        <dbReference type="ARBA" id="ARBA00010100"/>
    </source>
</evidence>